<evidence type="ECO:0000313" key="2">
    <source>
        <dbReference type="EMBL" id="MFC0717505.1"/>
    </source>
</evidence>
<gene>
    <name evidence="2" type="ORF">ACFFFU_07050</name>
</gene>
<feature type="compositionally biased region" description="Polar residues" evidence="1">
    <location>
        <begin position="258"/>
        <end position="269"/>
    </location>
</feature>
<dbReference type="EMBL" id="JBHLTF010000028">
    <property type="protein sequence ID" value="MFC0717505.1"/>
    <property type="molecule type" value="Genomic_DNA"/>
</dbReference>
<protein>
    <submittedName>
        <fullName evidence="2">Uncharacterized protein</fullName>
    </submittedName>
</protein>
<name>A0ABV6SVN2_9GAMM</name>
<keyword evidence="3" id="KW-1185">Reference proteome</keyword>
<organism evidence="2 3">
    <name type="scientific">Luteimonas padinae</name>
    <dbReference type="NCBI Taxonomy" id="1714359"/>
    <lineage>
        <taxon>Bacteria</taxon>
        <taxon>Pseudomonadati</taxon>
        <taxon>Pseudomonadota</taxon>
        <taxon>Gammaproteobacteria</taxon>
        <taxon>Lysobacterales</taxon>
        <taxon>Lysobacteraceae</taxon>
        <taxon>Luteimonas</taxon>
    </lineage>
</organism>
<dbReference type="RefSeq" id="WP_189497945.1">
    <property type="nucleotide sequence ID" value="NZ_BMZT01000008.1"/>
</dbReference>
<dbReference type="Proteomes" id="UP001589898">
    <property type="component" value="Unassembled WGS sequence"/>
</dbReference>
<accession>A0ABV6SVN2</accession>
<evidence type="ECO:0000256" key="1">
    <source>
        <dbReference type="SAM" id="MobiDB-lite"/>
    </source>
</evidence>
<feature type="region of interest" description="Disordered" evidence="1">
    <location>
        <begin position="258"/>
        <end position="282"/>
    </location>
</feature>
<proteinExistence type="predicted"/>
<comment type="caution">
    <text evidence="2">The sequence shown here is derived from an EMBL/GenBank/DDBJ whole genome shotgun (WGS) entry which is preliminary data.</text>
</comment>
<reference evidence="2 3" key="1">
    <citation type="submission" date="2024-09" db="EMBL/GenBank/DDBJ databases">
        <authorList>
            <person name="Sun Q."/>
            <person name="Mori K."/>
        </authorList>
    </citation>
    <scope>NUCLEOTIDE SEQUENCE [LARGE SCALE GENOMIC DNA]</scope>
    <source>
        <strain evidence="2 3">KCTC 52403</strain>
    </source>
</reference>
<sequence length="378" mass="41361">MTTTSLLRRFRTTIMSNRSLAPTDPALLIERSGTLSCHYAPFDHINPHARVVLLGMTPGTQQARKALDALRDALATGHSESNALAIAKATASFSGQMRTSLVALLDSIGLQGKLGIASCSELFGDRTDLVHFTSALRYPVFLDGKDYQGAPSILSTSLLRQMSELWLVEEVRQLNNAWWIALGKEARAVLLTLADAGLIPRERCLDGLPHPSGTNSERIAYFLGKKSRDALSVKTNADDLDERRRILLRKLGTVSQVASPPAVQTNTDSFPPRDVPTGKGRRATSDRLARTFVLRGYRGEHIYPIRYGDGAFRLSRRGAQMHRSENAIHVTDEAKAYQMVASGTYKIRTVRDGVKSPSLLGLGDRVVASVEKIAGMPL</sequence>
<evidence type="ECO:0000313" key="3">
    <source>
        <dbReference type="Proteomes" id="UP001589898"/>
    </source>
</evidence>